<proteinExistence type="predicted"/>
<feature type="region of interest" description="Disordered" evidence="1">
    <location>
        <begin position="153"/>
        <end position="186"/>
    </location>
</feature>
<feature type="compositionally biased region" description="Pro residues" evidence="1">
    <location>
        <begin position="170"/>
        <end position="179"/>
    </location>
</feature>
<reference evidence="2" key="1">
    <citation type="submission" date="2020-05" db="EMBL/GenBank/DDBJ databases">
        <title>Mycena genomes resolve the evolution of fungal bioluminescence.</title>
        <authorList>
            <person name="Tsai I.J."/>
        </authorList>
    </citation>
    <scope>NUCLEOTIDE SEQUENCE</scope>
    <source>
        <strain evidence="2">171206Taipei</strain>
    </source>
</reference>
<comment type="caution">
    <text evidence="2">The sequence shown here is derived from an EMBL/GenBank/DDBJ whole genome shotgun (WGS) entry which is preliminary data.</text>
</comment>
<dbReference type="Pfam" id="PF03525">
    <property type="entry name" value="Meiotic_rec114"/>
    <property type="match status" value="1"/>
</dbReference>
<feature type="region of interest" description="Disordered" evidence="1">
    <location>
        <begin position="223"/>
        <end position="267"/>
    </location>
</feature>
<dbReference type="GO" id="GO:0007131">
    <property type="term" value="P:reciprocal meiotic recombination"/>
    <property type="evidence" value="ECO:0007669"/>
    <property type="project" value="InterPro"/>
</dbReference>
<dbReference type="OrthoDB" id="3364736at2759"/>
<organism evidence="2 3">
    <name type="scientific">Mycena indigotica</name>
    <dbReference type="NCBI Taxonomy" id="2126181"/>
    <lineage>
        <taxon>Eukaryota</taxon>
        <taxon>Fungi</taxon>
        <taxon>Dikarya</taxon>
        <taxon>Basidiomycota</taxon>
        <taxon>Agaricomycotina</taxon>
        <taxon>Agaricomycetes</taxon>
        <taxon>Agaricomycetidae</taxon>
        <taxon>Agaricales</taxon>
        <taxon>Marasmiineae</taxon>
        <taxon>Mycenaceae</taxon>
        <taxon>Mycena</taxon>
    </lineage>
</organism>
<feature type="compositionally biased region" description="Pro residues" evidence="1">
    <location>
        <begin position="235"/>
        <end position="257"/>
    </location>
</feature>
<evidence type="ECO:0000313" key="2">
    <source>
        <dbReference type="EMBL" id="KAF7295463.1"/>
    </source>
</evidence>
<sequence>MSSSSTTETKTFTLEKYSRAYSNKKESNGGSEWQHFTNPVLRLILDMKMSPEKAESFRLRVVWTMHSSGTAPQDIVLEDLDLLSFSSLSDVFKSESSPLKGVYRETTFGLRYLYVPESSASQKVYRRFQVSFSSSVVTQQLVDAISSVCPCKTTEPSTLERKKTAAVRVQPPPPPPPDPILAEPHSHSRFQPSAVRFLEPNSSIVLSGPPRLSPLAEAPSLWPAESEKTAVPLDSSPPPAPTPSPILPESAVPPPSSLPTADPDSHAQKIADSLREATGLYEMPYSQLAKLVGDVVREDGFTRLMENLSSMWVAKALATSPV</sequence>
<keyword evidence="3" id="KW-1185">Reference proteome</keyword>
<dbReference type="EMBL" id="JACAZF010000009">
    <property type="protein sequence ID" value="KAF7295463.1"/>
    <property type="molecule type" value="Genomic_DNA"/>
</dbReference>
<protein>
    <submittedName>
        <fullName evidence="2">Uncharacterized protein</fullName>
    </submittedName>
</protein>
<gene>
    <name evidence="2" type="ORF">MIND_01086100</name>
</gene>
<dbReference type="RefSeq" id="XP_037216826.1">
    <property type="nucleotide sequence ID" value="XM_037367432.1"/>
</dbReference>
<evidence type="ECO:0000313" key="3">
    <source>
        <dbReference type="Proteomes" id="UP000636479"/>
    </source>
</evidence>
<dbReference type="GeneID" id="59349948"/>
<dbReference type="AlphaFoldDB" id="A0A8H6SAQ7"/>
<dbReference type="Proteomes" id="UP000636479">
    <property type="component" value="Unassembled WGS sequence"/>
</dbReference>
<accession>A0A8H6SAQ7</accession>
<dbReference type="InterPro" id="IPR004354">
    <property type="entry name" value="Meiotic_Rec114"/>
</dbReference>
<name>A0A8H6SAQ7_9AGAR</name>
<evidence type="ECO:0000256" key="1">
    <source>
        <dbReference type="SAM" id="MobiDB-lite"/>
    </source>
</evidence>